<keyword evidence="6 9" id="KW-1133">Transmembrane helix</keyword>
<comment type="similarity">
    <text evidence="2 9">Belongs to the CN hydrolase family. Apolipoprotein N-acyltransferase subfamily.</text>
</comment>
<dbReference type="GO" id="GO:0016746">
    <property type="term" value="F:acyltransferase activity"/>
    <property type="evidence" value="ECO:0007669"/>
    <property type="project" value="UniProtKB-KW"/>
</dbReference>
<dbReference type="PANTHER" id="PTHR38686:SF1">
    <property type="entry name" value="APOLIPOPROTEIN N-ACYLTRANSFERASE"/>
    <property type="match status" value="1"/>
</dbReference>
<evidence type="ECO:0000313" key="11">
    <source>
        <dbReference type="EMBL" id="MFA9459389.1"/>
    </source>
</evidence>
<comment type="caution">
    <text evidence="11">The sequence shown here is derived from an EMBL/GenBank/DDBJ whole genome shotgun (WGS) entry which is preliminary data.</text>
</comment>
<evidence type="ECO:0000256" key="8">
    <source>
        <dbReference type="ARBA" id="ARBA00023315"/>
    </source>
</evidence>
<evidence type="ECO:0000256" key="6">
    <source>
        <dbReference type="ARBA" id="ARBA00022989"/>
    </source>
</evidence>
<feature type="transmembrane region" description="Helical" evidence="9">
    <location>
        <begin position="139"/>
        <end position="160"/>
    </location>
</feature>
<keyword evidence="3 9" id="KW-1003">Cell membrane</keyword>
<dbReference type="SUPFAM" id="SSF56317">
    <property type="entry name" value="Carbon-nitrogen hydrolase"/>
    <property type="match status" value="1"/>
</dbReference>
<feature type="domain" description="CN hydrolase" evidence="10">
    <location>
        <begin position="241"/>
        <end position="480"/>
    </location>
</feature>
<dbReference type="Proteomes" id="UP001575181">
    <property type="component" value="Unassembled WGS sequence"/>
</dbReference>
<feature type="transmembrane region" description="Helical" evidence="9">
    <location>
        <begin position="70"/>
        <end position="92"/>
    </location>
</feature>
<dbReference type="RefSeq" id="WP_373654176.1">
    <property type="nucleotide sequence ID" value="NZ_JBGUAW010000001.1"/>
</dbReference>
<evidence type="ECO:0000256" key="3">
    <source>
        <dbReference type="ARBA" id="ARBA00022475"/>
    </source>
</evidence>
<protein>
    <recommendedName>
        <fullName evidence="9">Apolipoprotein N-acyltransferase</fullName>
        <shortName evidence="9">ALP N-acyltransferase</shortName>
        <ecNumber evidence="9">2.3.1.269</ecNumber>
    </recommendedName>
</protein>
<dbReference type="HAMAP" id="MF_01148">
    <property type="entry name" value="Lnt"/>
    <property type="match status" value="1"/>
</dbReference>
<dbReference type="Pfam" id="PF00795">
    <property type="entry name" value="CN_hydrolase"/>
    <property type="match status" value="1"/>
</dbReference>
<dbReference type="InterPro" id="IPR036526">
    <property type="entry name" value="C-N_Hydrolase_sf"/>
</dbReference>
<keyword evidence="8 9" id="KW-0012">Acyltransferase</keyword>
<keyword evidence="12" id="KW-1185">Reference proteome</keyword>
<feature type="transmembrane region" description="Helical" evidence="9">
    <location>
        <begin position="172"/>
        <end position="199"/>
    </location>
</feature>
<feature type="transmembrane region" description="Helical" evidence="9">
    <location>
        <begin position="104"/>
        <end position="127"/>
    </location>
</feature>
<dbReference type="EMBL" id="JBGUAW010000001">
    <property type="protein sequence ID" value="MFA9459389.1"/>
    <property type="molecule type" value="Genomic_DNA"/>
</dbReference>
<dbReference type="EC" id="2.3.1.269" evidence="9"/>
<dbReference type="Gene3D" id="3.60.110.10">
    <property type="entry name" value="Carbon-nitrogen hydrolase"/>
    <property type="match status" value="1"/>
</dbReference>
<dbReference type="InterPro" id="IPR003010">
    <property type="entry name" value="C-N_Hydrolase"/>
</dbReference>
<feature type="transmembrane region" description="Helical" evidence="9">
    <location>
        <begin position="206"/>
        <end position="228"/>
    </location>
</feature>
<evidence type="ECO:0000256" key="5">
    <source>
        <dbReference type="ARBA" id="ARBA00022692"/>
    </source>
</evidence>
<feature type="transmembrane region" description="Helical" evidence="9">
    <location>
        <begin position="41"/>
        <end position="58"/>
    </location>
</feature>
<evidence type="ECO:0000313" key="12">
    <source>
        <dbReference type="Proteomes" id="UP001575181"/>
    </source>
</evidence>
<keyword evidence="7 9" id="KW-0472">Membrane</keyword>
<accession>A0ABV4TPX4</accession>
<keyword evidence="5 9" id="KW-0812">Transmembrane</keyword>
<evidence type="ECO:0000256" key="4">
    <source>
        <dbReference type="ARBA" id="ARBA00022679"/>
    </source>
</evidence>
<evidence type="ECO:0000256" key="1">
    <source>
        <dbReference type="ARBA" id="ARBA00004651"/>
    </source>
</evidence>
<name>A0ABV4TPX4_9GAMM</name>
<evidence type="ECO:0000259" key="10">
    <source>
        <dbReference type="PROSITE" id="PS50263"/>
    </source>
</evidence>
<comment type="pathway">
    <text evidence="9">Protein modification; lipoprotein biosynthesis (N-acyl transfer).</text>
</comment>
<reference evidence="11 12" key="1">
    <citation type="submission" date="2024-08" db="EMBL/GenBank/DDBJ databases">
        <title>Whole-genome sequencing of halo(alkali)philic microorganisms from hypersaline lakes.</title>
        <authorList>
            <person name="Sorokin D.Y."/>
            <person name="Merkel A.Y."/>
            <person name="Messina E."/>
            <person name="Yakimov M."/>
        </authorList>
    </citation>
    <scope>NUCLEOTIDE SEQUENCE [LARGE SCALE GENOMIC DNA]</scope>
    <source>
        <strain evidence="11 12">Cl-TMA</strain>
    </source>
</reference>
<dbReference type="NCBIfam" id="TIGR00546">
    <property type="entry name" value="lnt"/>
    <property type="match status" value="1"/>
</dbReference>
<comment type="function">
    <text evidence="9">Catalyzes the phospholipid dependent N-acylation of the N-terminal cysteine of apolipoprotein, the last step in lipoprotein maturation.</text>
</comment>
<proteinExistence type="inferred from homology"/>
<evidence type="ECO:0000256" key="9">
    <source>
        <dbReference type="HAMAP-Rule" id="MF_01148"/>
    </source>
</evidence>
<feature type="transmembrane region" description="Helical" evidence="9">
    <location>
        <begin position="489"/>
        <end position="510"/>
    </location>
</feature>
<organism evidence="11 12">
    <name type="scientific">Thiohalorhabdus methylotrophus</name>
    <dbReference type="NCBI Taxonomy" id="3242694"/>
    <lineage>
        <taxon>Bacteria</taxon>
        <taxon>Pseudomonadati</taxon>
        <taxon>Pseudomonadota</taxon>
        <taxon>Gammaproteobacteria</taxon>
        <taxon>Thiohalorhabdales</taxon>
        <taxon>Thiohalorhabdaceae</taxon>
        <taxon>Thiohalorhabdus</taxon>
    </lineage>
</organism>
<comment type="catalytic activity">
    <reaction evidence="9">
        <text>N-terminal S-1,2-diacyl-sn-glyceryl-L-cysteinyl-[lipoprotein] + a glycerophospholipid = N-acyl-S-1,2-diacyl-sn-glyceryl-L-cysteinyl-[lipoprotein] + a 2-acyl-sn-glycero-3-phospholipid + H(+)</text>
        <dbReference type="Rhea" id="RHEA:48228"/>
        <dbReference type="Rhea" id="RHEA-COMP:14681"/>
        <dbReference type="Rhea" id="RHEA-COMP:14684"/>
        <dbReference type="ChEBI" id="CHEBI:15378"/>
        <dbReference type="ChEBI" id="CHEBI:136912"/>
        <dbReference type="ChEBI" id="CHEBI:140656"/>
        <dbReference type="ChEBI" id="CHEBI:140657"/>
        <dbReference type="ChEBI" id="CHEBI:140660"/>
        <dbReference type="EC" id="2.3.1.269"/>
    </reaction>
</comment>
<dbReference type="InterPro" id="IPR004563">
    <property type="entry name" value="Apolipo_AcylTrfase"/>
</dbReference>
<comment type="subcellular location">
    <subcellularLocation>
        <location evidence="1 9">Cell membrane</location>
        <topology evidence="1 9">Multi-pass membrane protein</topology>
    </subcellularLocation>
</comment>
<sequence>MQSRTLTGRSEVAAGRLVRALAGDAAYLGAGLLAPLAFAPWGWYPLAWVLLIPLFLATEYASPGQRFRRGLAFGLGMFGAGLHWLLPTILTFGHMPLSLALPTWALLVAYCALYPALFVMLGGILGGARRWRMALGLPLLWVALEGMRGLAFTGFPWLTLGVTQLEGPLAGLLPVLGGLGTGLAAAFINGALTLAYLVYRRRPGAGLAWIGASGIVVALGAATGGVSWTSPSGGPLRAALVQGAVPQEKKWDTDHREPILNRYRRLTVSNLDADLVVWPETAVPLFADQAGKYLRGLDVAARARGTNLLLGIPERQWRGGRKRYFNSAITLGRGGGSRYRKRHLVPFGEYIPLRSLLFFAEKFVPGSGTFVPGKRAEPLALDGHRAGLSICYEDAFAREVATTVRLGADVLVNVTNDAWFGSSIGPDQHAQLGRARAVEMGRPLLRVANTGITYAADHEGRILDRIPREDPGVLRVTVQPRTGATPYQWLSAGWILGAVLGGLALYVLFVRRGGSR</sequence>
<dbReference type="PANTHER" id="PTHR38686">
    <property type="entry name" value="APOLIPOPROTEIN N-ACYLTRANSFERASE"/>
    <property type="match status" value="1"/>
</dbReference>
<evidence type="ECO:0000256" key="7">
    <source>
        <dbReference type="ARBA" id="ARBA00023136"/>
    </source>
</evidence>
<dbReference type="InterPro" id="IPR045378">
    <property type="entry name" value="LNT_N"/>
</dbReference>
<keyword evidence="4 9" id="KW-0808">Transferase</keyword>
<dbReference type="Pfam" id="PF20154">
    <property type="entry name" value="LNT_N"/>
    <property type="match status" value="1"/>
</dbReference>
<gene>
    <name evidence="9 11" type="primary">lnt</name>
    <name evidence="11" type="ORF">ACERLL_00940</name>
</gene>
<dbReference type="PROSITE" id="PS50263">
    <property type="entry name" value="CN_HYDROLASE"/>
    <property type="match status" value="1"/>
</dbReference>
<evidence type="ECO:0000256" key="2">
    <source>
        <dbReference type="ARBA" id="ARBA00010065"/>
    </source>
</evidence>
<dbReference type="CDD" id="cd07571">
    <property type="entry name" value="ALP_N-acyl_transferase"/>
    <property type="match status" value="1"/>
</dbReference>